<dbReference type="InterPro" id="IPR015943">
    <property type="entry name" value="WD40/YVTN_repeat-like_dom_sf"/>
</dbReference>
<accession>A0A7W8YX21</accession>
<dbReference type="InterPro" id="IPR036322">
    <property type="entry name" value="WD40_repeat_dom_sf"/>
</dbReference>
<dbReference type="SUPFAM" id="SSF50978">
    <property type="entry name" value="WD40 repeat-like"/>
    <property type="match status" value="1"/>
</dbReference>
<organism evidence="4 5">
    <name type="scientific">Pedobacter cryoconitis</name>
    <dbReference type="NCBI Taxonomy" id="188932"/>
    <lineage>
        <taxon>Bacteria</taxon>
        <taxon>Pseudomonadati</taxon>
        <taxon>Bacteroidota</taxon>
        <taxon>Sphingobacteriia</taxon>
        <taxon>Sphingobacteriales</taxon>
        <taxon>Sphingobacteriaceae</taxon>
        <taxon>Pedobacter</taxon>
    </lineage>
</organism>
<dbReference type="PROSITE" id="PS50294">
    <property type="entry name" value="WD_REPEATS_REGION"/>
    <property type="match status" value="4"/>
</dbReference>
<comment type="caution">
    <text evidence="4">The sequence shown here is derived from an EMBL/GenBank/DDBJ whole genome shotgun (WGS) entry which is preliminary data.</text>
</comment>
<evidence type="ECO:0000256" key="3">
    <source>
        <dbReference type="PROSITE-ProRule" id="PRU00221"/>
    </source>
</evidence>
<evidence type="ECO:0000313" key="5">
    <source>
        <dbReference type="Proteomes" id="UP000537718"/>
    </source>
</evidence>
<reference evidence="4 5" key="1">
    <citation type="submission" date="2020-08" db="EMBL/GenBank/DDBJ databases">
        <title>Genomic Encyclopedia of Type Strains, Phase IV (KMG-V): Genome sequencing to study the core and pangenomes of soil and plant-associated prokaryotes.</title>
        <authorList>
            <person name="Whitman W."/>
        </authorList>
    </citation>
    <scope>NUCLEOTIDE SEQUENCE [LARGE SCALE GENOMIC DNA]</scope>
    <source>
        <strain evidence="4 5">MP7CTX6</strain>
    </source>
</reference>
<dbReference type="AlphaFoldDB" id="A0A7W8YX21"/>
<feature type="repeat" description="WD" evidence="3">
    <location>
        <begin position="90"/>
        <end position="131"/>
    </location>
</feature>
<dbReference type="InterPro" id="IPR001680">
    <property type="entry name" value="WD40_rpt"/>
</dbReference>
<feature type="repeat" description="WD" evidence="3">
    <location>
        <begin position="216"/>
        <end position="247"/>
    </location>
</feature>
<evidence type="ECO:0000256" key="1">
    <source>
        <dbReference type="ARBA" id="ARBA00022574"/>
    </source>
</evidence>
<protein>
    <submittedName>
        <fullName evidence="4">WD40 repeat protein</fullName>
    </submittedName>
</protein>
<dbReference type="PANTHER" id="PTHR19848:SF8">
    <property type="entry name" value="F-BOX AND WD REPEAT DOMAIN CONTAINING 7"/>
    <property type="match status" value="1"/>
</dbReference>
<dbReference type="CDD" id="cd00200">
    <property type="entry name" value="WD40"/>
    <property type="match status" value="1"/>
</dbReference>
<sequence>MLKHLRSLSGHQNPVYALTNSSEPGIFFTGGNDKGVVEWSLKKMSFLKVLMPVKTSVYSLHQYNDQLFVGQRSGEVSIFDLNKQTIISTFQAHEKPVFDLVTIPSKQEFLTASEDGTVGVWSLTDWSLLYRIRVSADTVRAIAVSADGLQVAFGCKDGAIRIYDLSDYSLLHILQQHTLPVTSVQYSPDGKYLISGGRDAQLNFWSLPDYQLQHTIPAHLFSVYGIAFHPSLPYFATVSQDKSIKLWGSDDLRLYKILSIEKSTHGHTHSINKLIWSLDGKYLLTTGDDKLVMVWEWDL</sequence>
<evidence type="ECO:0000256" key="2">
    <source>
        <dbReference type="ARBA" id="ARBA00022737"/>
    </source>
</evidence>
<dbReference type="RefSeq" id="WP_183869469.1">
    <property type="nucleotide sequence ID" value="NZ_JACHCF010000012.1"/>
</dbReference>
<feature type="repeat" description="WD" evidence="3">
    <location>
        <begin position="174"/>
        <end position="215"/>
    </location>
</feature>
<name>A0A7W8YX21_9SPHI</name>
<gene>
    <name evidence="4" type="ORF">HDE69_004444</name>
</gene>
<feature type="repeat" description="WD" evidence="3">
    <location>
        <begin position="8"/>
        <end position="49"/>
    </location>
</feature>
<dbReference type="Gene3D" id="2.130.10.10">
    <property type="entry name" value="YVTN repeat-like/Quinoprotein amine dehydrogenase"/>
    <property type="match status" value="2"/>
</dbReference>
<keyword evidence="2" id="KW-0677">Repeat</keyword>
<dbReference type="SMART" id="SM00320">
    <property type="entry name" value="WD40"/>
    <property type="match status" value="6"/>
</dbReference>
<keyword evidence="1 3" id="KW-0853">WD repeat</keyword>
<dbReference type="Pfam" id="PF00400">
    <property type="entry name" value="WD40"/>
    <property type="match status" value="6"/>
</dbReference>
<evidence type="ECO:0000313" key="4">
    <source>
        <dbReference type="EMBL" id="MBB5623360.1"/>
    </source>
</evidence>
<dbReference type="PANTHER" id="PTHR19848">
    <property type="entry name" value="WD40 REPEAT PROTEIN"/>
    <property type="match status" value="1"/>
</dbReference>
<proteinExistence type="predicted"/>
<dbReference type="PROSITE" id="PS50082">
    <property type="entry name" value="WD_REPEATS_2"/>
    <property type="match status" value="5"/>
</dbReference>
<dbReference type="EMBL" id="JACHCF010000012">
    <property type="protein sequence ID" value="MBB5623360.1"/>
    <property type="molecule type" value="Genomic_DNA"/>
</dbReference>
<feature type="repeat" description="WD" evidence="3">
    <location>
        <begin position="264"/>
        <end position="299"/>
    </location>
</feature>
<dbReference type="Proteomes" id="UP000537718">
    <property type="component" value="Unassembled WGS sequence"/>
</dbReference>